<evidence type="ECO:0000313" key="2">
    <source>
        <dbReference type="Proteomes" id="UP001139199"/>
    </source>
</evidence>
<gene>
    <name evidence="1" type="ORF">LG649_00045</name>
</gene>
<dbReference type="RefSeq" id="WP_226539475.1">
    <property type="nucleotide sequence ID" value="NZ_JAJAPW010000001.1"/>
</dbReference>
<protein>
    <submittedName>
        <fullName evidence="1">RHS repeat protein</fullName>
    </submittedName>
</protein>
<comment type="caution">
    <text evidence="1">The sequence shown here is derived from an EMBL/GenBank/DDBJ whole genome shotgun (WGS) entry which is preliminary data.</text>
</comment>
<proteinExistence type="predicted"/>
<dbReference type="Gene3D" id="2.180.10.10">
    <property type="entry name" value="RHS repeat-associated core"/>
    <property type="match status" value="1"/>
</dbReference>
<keyword evidence="2" id="KW-1185">Reference proteome</keyword>
<name>A0A9X1L229_9FLAO</name>
<accession>A0A9X1L229</accession>
<dbReference type="AlphaFoldDB" id="A0A9X1L229"/>
<dbReference type="EMBL" id="JAJAPW010000001">
    <property type="protein sequence ID" value="MCB4797219.1"/>
    <property type="molecule type" value="Genomic_DNA"/>
</dbReference>
<sequence>MNSKLLLVLIILVGKIVMAQDLPEIVPPSPRAETFHIYGDVPVSYNTGVPDISIPLYTIESDGITVPIVLRYHISSIKPGADNSNIAFGWTLDVGGRISRTVNQWPDEYVPRPNTFKLTNDLDVLDENDFSYLHLASGNNGPVFDTQYDMFTYSFLGEHGNFIMNNQEDINGNSNITIHQLIESPKKVSLNMASNTDFPAAGNNTSIDYFKIVKGTGQTYYFGENKNYEVVELGSEWGRSPSSWLLTRVISADKSSTIDFTYDTVPLYYVSSYVWADIGSASPNDDRHKLNNHYAQALDAYCSSDYINDNSISYEVKTIKEISFNKGRVVFNLSTDKKRINSIEVRDNDNVLIKTVSFTRSYFSSQNAYERLDKVDINNQNGLGIKTYEFEYFDYGLPKENQTDFWGHFNGKDNFSYDREIRNYPNEYGSQFFCQTASNEKDASLNHSKSYVLNKIIYPTGGVTEFDYELNEFIGTTGLIPLTSSTIKGGGLRVKSIINKTDETSQNIVKTYEYTPRVFNTQTPKSPLNPYNYTTTSYFMHEVPVSDYASYYDRYRSRRFSHNFNSGLDTQINYEEITEYQGSTFLDSNIGKTVYNYEYSIENQYLNKNVLDDSYGWSFGSDLTNQLGLGRNKLWYLYGASGGKLKSTEYFKSDGNSYIPIKKVTNTYNYLPIINSFKNLNVVLVCSYAQAVTSLTGGAPDSYLDQFYARKNGEAFFRGDSDLLPVLGCYDSFICQSSANLIKQEVIEYQDTDTPLITTTEYAYNDKGLVTEQSTVTSRGETQKTKTIYPDAIQTASILSDGSSIAGGNLTTSAYTAAIGMQKGGVYHQPATPIQIETYKKDETTETLLSVQRTNFKVWDLDQDNIINDIDDAVLPEFIETSKGENVLEERIVFKDYYENGNVKEVHKTDGTHVVYIWGYNQTQPIAKIENVTYDDIQSYVANLQSLSDADNDNCLDTENCNESVLREALSVLRANLPDTAMMTSYTYNPLIGITSTTDARGYTTYYEYDDFNRLEQVKDAEGNIISKSEYHYKGQQ</sequence>
<organism evidence="1 2">
    <name type="scientific">Neotamlana laminarinivorans</name>
    <dbReference type="NCBI Taxonomy" id="2883124"/>
    <lineage>
        <taxon>Bacteria</taxon>
        <taxon>Pseudomonadati</taxon>
        <taxon>Bacteroidota</taxon>
        <taxon>Flavobacteriia</taxon>
        <taxon>Flavobacteriales</taxon>
        <taxon>Flavobacteriaceae</taxon>
        <taxon>Neotamlana</taxon>
    </lineage>
</organism>
<evidence type="ECO:0000313" key="1">
    <source>
        <dbReference type="EMBL" id="MCB4797219.1"/>
    </source>
</evidence>
<dbReference type="Proteomes" id="UP001139199">
    <property type="component" value="Unassembled WGS sequence"/>
</dbReference>
<reference evidence="1" key="1">
    <citation type="submission" date="2021-10" db="EMBL/GenBank/DDBJ databases">
        <title>Tamlana sargassums sp. nov., and Tamlana laminarinivorans sp. nov., two new bacteria isolated from the brown alga.</title>
        <authorList>
            <person name="Li J."/>
        </authorList>
    </citation>
    <scope>NUCLEOTIDE SEQUENCE</scope>
    <source>
        <strain evidence="1">PT2-4</strain>
    </source>
</reference>
<dbReference type="InterPro" id="IPR031325">
    <property type="entry name" value="RHS_repeat"/>
</dbReference>
<dbReference type="Pfam" id="PF05593">
    <property type="entry name" value="RHS_repeat"/>
    <property type="match status" value="1"/>
</dbReference>